<name>A0A063XZQ8_9GAMM</name>
<feature type="chain" id="PRO_5001620089" evidence="2">
    <location>
        <begin position="22"/>
        <end position="255"/>
    </location>
</feature>
<feature type="repeat" description="TPR" evidence="1">
    <location>
        <begin position="138"/>
        <end position="171"/>
    </location>
</feature>
<evidence type="ECO:0000256" key="2">
    <source>
        <dbReference type="SAM" id="SignalP"/>
    </source>
</evidence>
<dbReference type="OrthoDB" id="129043at2"/>
<dbReference type="AlphaFoldDB" id="A0A063XZQ8"/>
<dbReference type="EMBL" id="JMSZ01000028">
    <property type="protein sequence ID" value="KDE39578.1"/>
    <property type="molecule type" value="Genomic_DNA"/>
</dbReference>
<organism evidence="3 4">
    <name type="scientific">Nitrincola lacisaponensis</name>
    <dbReference type="NCBI Taxonomy" id="267850"/>
    <lineage>
        <taxon>Bacteria</taxon>
        <taxon>Pseudomonadati</taxon>
        <taxon>Pseudomonadota</taxon>
        <taxon>Gammaproteobacteria</taxon>
        <taxon>Oceanospirillales</taxon>
        <taxon>Oceanospirillaceae</taxon>
        <taxon>Nitrincola</taxon>
    </lineage>
</organism>
<evidence type="ECO:0000313" key="4">
    <source>
        <dbReference type="Proteomes" id="UP000027318"/>
    </source>
</evidence>
<proteinExistence type="predicted"/>
<keyword evidence="2" id="KW-0732">Signal</keyword>
<reference evidence="3 4" key="1">
    <citation type="journal article" date="2005" name="Int. J. Syst. Evol. Microbiol.">
        <title>Nitrincola lacisaponensis gen. nov., sp. nov., a novel alkaliphilic bacterium isolated from an alkaline, saline lake.</title>
        <authorList>
            <person name="Dimitriu P.A."/>
            <person name="Shukla S.K."/>
            <person name="Conradt J."/>
            <person name="Marquez M.C."/>
            <person name="Ventosa A."/>
            <person name="Maglia A."/>
            <person name="Peyton B.M."/>
            <person name="Pinkart H.C."/>
            <person name="Mormile M.R."/>
        </authorList>
    </citation>
    <scope>NUCLEOTIDE SEQUENCE [LARGE SCALE GENOMIC DNA]</scope>
    <source>
        <strain evidence="3 4">4CA</strain>
    </source>
</reference>
<dbReference type="STRING" id="267850.ADINL_1856"/>
<dbReference type="Gene3D" id="1.25.40.10">
    <property type="entry name" value="Tetratricopeptide repeat domain"/>
    <property type="match status" value="1"/>
</dbReference>
<accession>A0A063XZQ8</accession>
<gene>
    <name evidence="3" type="ORF">ADINL_1856</name>
</gene>
<dbReference type="InterPro" id="IPR011990">
    <property type="entry name" value="TPR-like_helical_dom_sf"/>
</dbReference>
<evidence type="ECO:0000256" key="1">
    <source>
        <dbReference type="PROSITE-ProRule" id="PRU00339"/>
    </source>
</evidence>
<comment type="caution">
    <text evidence="3">The sequence shown here is derived from an EMBL/GenBank/DDBJ whole genome shotgun (WGS) entry which is preliminary data.</text>
</comment>
<dbReference type="RefSeq" id="WP_036546894.1">
    <property type="nucleotide sequence ID" value="NZ_JMSZ01000028.1"/>
</dbReference>
<evidence type="ECO:0000313" key="3">
    <source>
        <dbReference type="EMBL" id="KDE39578.1"/>
    </source>
</evidence>
<feature type="signal peptide" evidence="2">
    <location>
        <begin position="1"/>
        <end position="21"/>
    </location>
</feature>
<dbReference type="NCBIfam" id="TIGR02521">
    <property type="entry name" value="type_IV_pilW"/>
    <property type="match status" value="1"/>
</dbReference>
<keyword evidence="4" id="KW-1185">Reference proteome</keyword>
<dbReference type="PANTHER" id="PTHR12558">
    <property type="entry name" value="CELL DIVISION CYCLE 16,23,27"/>
    <property type="match status" value="1"/>
</dbReference>
<sequence>MKNRLISFILLVLLLNGCALSETTQSDTSPEAAQQAYTQLGIQYLQAGDTVNAKNSLQRALAIGERYAPAHNALALVFQAEREFELAERYFKRAIELEPMSAIFHNNYGAFLYARERYPEACQEFSRATEDPFYASRAQAFENMGRCYLRVGRLDVAEHALRRALDLQRDRPYAQVALASLLLEQGNTAEAVRWFGRFREQVDARLVEHDANSLWVGVRIARADRNAGLAATYGLLLRNLYPDSEEYRLFKESAQ</sequence>
<feature type="repeat" description="TPR" evidence="1">
    <location>
        <begin position="68"/>
        <end position="101"/>
    </location>
</feature>
<dbReference type="InterPro" id="IPR019734">
    <property type="entry name" value="TPR_rpt"/>
</dbReference>
<dbReference type="Pfam" id="PF13432">
    <property type="entry name" value="TPR_16"/>
    <property type="match status" value="2"/>
</dbReference>
<dbReference type="InterPro" id="IPR013360">
    <property type="entry name" value="Pilus_4_PilW"/>
</dbReference>
<dbReference type="SUPFAM" id="SSF48452">
    <property type="entry name" value="TPR-like"/>
    <property type="match status" value="1"/>
</dbReference>
<dbReference type="PANTHER" id="PTHR12558:SF13">
    <property type="entry name" value="CELL DIVISION CYCLE PROTEIN 27 HOMOLOG"/>
    <property type="match status" value="1"/>
</dbReference>
<feature type="repeat" description="TPR" evidence="1">
    <location>
        <begin position="34"/>
        <end position="67"/>
    </location>
</feature>
<dbReference type="SMART" id="SM00028">
    <property type="entry name" value="TPR"/>
    <property type="match status" value="3"/>
</dbReference>
<protein>
    <submittedName>
        <fullName evidence="3">Type IV pilus biogenesis protein PilF</fullName>
    </submittedName>
</protein>
<dbReference type="Proteomes" id="UP000027318">
    <property type="component" value="Unassembled WGS sequence"/>
</dbReference>
<keyword evidence="1" id="KW-0802">TPR repeat</keyword>
<dbReference type="PROSITE" id="PS50005">
    <property type="entry name" value="TPR"/>
    <property type="match status" value="3"/>
</dbReference>